<keyword evidence="1" id="KW-1133">Transmembrane helix</keyword>
<keyword evidence="1" id="KW-0472">Membrane</keyword>
<feature type="transmembrane region" description="Helical" evidence="1">
    <location>
        <begin position="96"/>
        <end position="114"/>
    </location>
</feature>
<name>A0A1G1YXP5_9BACT</name>
<dbReference type="Proteomes" id="UP000177408">
    <property type="component" value="Unassembled WGS sequence"/>
</dbReference>
<feature type="transmembrane region" description="Helical" evidence="1">
    <location>
        <begin position="121"/>
        <end position="139"/>
    </location>
</feature>
<evidence type="ECO:0000256" key="1">
    <source>
        <dbReference type="SAM" id="Phobius"/>
    </source>
</evidence>
<organism evidence="2 3">
    <name type="scientific">Candidatus Buchananbacteria bacterium RIFCSPLOWO2_02_FULL_46_11b</name>
    <dbReference type="NCBI Taxonomy" id="1797548"/>
    <lineage>
        <taxon>Bacteria</taxon>
        <taxon>Candidatus Buchananiibacteriota</taxon>
    </lineage>
</organism>
<keyword evidence="1" id="KW-0812">Transmembrane</keyword>
<dbReference type="EMBL" id="MHIR01000035">
    <property type="protein sequence ID" value="OGY57128.1"/>
    <property type="molecule type" value="Genomic_DNA"/>
</dbReference>
<gene>
    <name evidence="2" type="ORF">A3H67_04550</name>
</gene>
<evidence type="ECO:0008006" key="4">
    <source>
        <dbReference type="Google" id="ProtNLM"/>
    </source>
</evidence>
<evidence type="ECO:0000313" key="3">
    <source>
        <dbReference type="Proteomes" id="UP000177408"/>
    </source>
</evidence>
<feature type="transmembrane region" description="Helical" evidence="1">
    <location>
        <begin position="380"/>
        <end position="398"/>
    </location>
</feature>
<feature type="transmembrane region" description="Helical" evidence="1">
    <location>
        <begin position="340"/>
        <end position="359"/>
    </location>
</feature>
<feature type="transmembrane region" description="Helical" evidence="1">
    <location>
        <begin position="285"/>
        <end position="307"/>
    </location>
</feature>
<dbReference type="AlphaFoldDB" id="A0A1G1YXP5"/>
<proteinExistence type="predicted"/>
<feature type="transmembrane region" description="Helical" evidence="1">
    <location>
        <begin position="174"/>
        <end position="192"/>
    </location>
</feature>
<feature type="transmembrane region" description="Helical" evidence="1">
    <location>
        <begin position="316"/>
        <end position="334"/>
    </location>
</feature>
<feature type="transmembrane region" description="Helical" evidence="1">
    <location>
        <begin position="197"/>
        <end position="213"/>
    </location>
</feature>
<feature type="transmembrane region" description="Helical" evidence="1">
    <location>
        <begin position="70"/>
        <end position="90"/>
    </location>
</feature>
<evidence type="ECO:0000313" key="2">
    <source>
        <dbReference type="EMBL" id="OGY57128.1"/>
    </source>
</evidence>
<protein>
    <recommendedName>
        <fullName evidence="4">Glycosyltransferase RgtA/B/C/D-like domain-containing protein</fullName>
    </recommendedName>
</protein>
<comment type="caution">
    <text evidence="2">The sequence shown here is derived from an EMBL/GenBank/DDBJ whole genome shotgun (WGS) entry which is preliminary data.</text>
</comment>
<feature type="transmembrane region" description="Helical" evidence="1">
    <location>
        <begin position="219"/>
        <end position="236"/>
    </location>
</feature>
<reference evidence="2 3" key="1">
    <citation type="journal article" date="2016" name="Nat. Commun.">
        <title>Thousands of microbial genomes shed light on interconnected biogeochemical processes in an aquifer system.</title>
        <authorList>
            <person name="Anantharaman K."/>
            <person name="Brown C.T."/>
            <person name="Hug L.A."/>
            <person name="Sharon I."/>
            <person name="Castelle C.J."/>
            <person name="Probst A.J."/>
            <person name="Thomas B.C."/>
            <person name="Singh A."/>
            <person name="Wilkins M.J."/>
            <person name="Karaoz U."/>
            <person name="Brodie E.L."/>
            <person name="Williams K.H."/>
            <person name="Hubbard S.S."/>
            <person name="Banfield J.F."/>
        </authorList>
    </citation>
    <scope>NUCLEOTIDE SEQUENCE [LARGE SCALE GENOMIC DNA]</scope>
</reference>
<feature type="transmembrane region" description="Helical" evidence="1">
    <location>
        <begin position="245"/>
        <end position="265"/>
    </location>
</feature>
<sequence>MSVVMILLTGLPFLYGYLMAPPNTAYNGLHAFSPGDFPVYYSYINQVKDGQYFLKDLFTGEAQSLGTFNVWWFLIGLAVKISGLPIPLVFQLARLAMIPVFLFVFYLFLSYFVPEVKIRKYITVFLLFSGGLGFYFAGFSDRYFPISEQFYSWPIDLWLTESNIFNTLYQTSHFIASVTLTMLIFLLTLLAWEKRKISCAFIAGFLSLFYFNFHPYYLPVIFGVLGAYLFWLILSAKKILWQETFYLLLIFLISLPSAIYHFWLISNEPVIGFRAMQNITYISPWPFVLAGFGFLPPGFILGAYFIWKNKKLNRRLIFLIIWLLVNAALIYSPFPFHSRYTQGLQIVMAIFTVLGFLELKDYLKKKIKPKTFDFWVDNPALIFILFLLFFATAPLYSLSRDFYYFTYKPGRIKATFYLPNDVYRAIGWLDKQKNPGAVLAGGTSTNFIPAFSGQRVYSAHGHETLFFYAKAVWTALIFADNKNDALKRRILKKENIRYVFYSEYEKRFGDFNPAIKDYLKLVFDSPEAKVYEVIE</sequence>
<accession>A0A1G1YXP5</accession>